<evidence type="ECO:0000313" key="2">
    <source>
        <dbReference type="EMBL" id="NDL60950.1"/>
    </source>
</evidence>
<reference evidence="2 3" key="1">
    <citation type="submission" date="2019-11" db="EMBL/GenBank/DDBJ databases">
        <authorList>
            <person name="Li X.-J."/>
            <person name="Feng X.-M."/>
        </authorList>
    </citation>
    <scope>NUCLEOTIDE SEQUENCE [LARGE SCALE GENOMIC DNA]</scope>
    <source>
        <strain evidence="2 3">XMNu-373</strain>
    </source>
</reference>
<feature type="transmembrane region" description="Helical" evidence="1">
    <location>
        <begin position="173"/>
        <end position="206"/>
    </location>
</feature>
<feature type="transmembrane region" description="Helical" evidence="1">
    <location>
        <begin position="130"/>
        <end position="153"/>
    </location>
</feature>
<sequence length="224" mass="24045">MSQNRELGSGPLGQLTGALYWYLVVSLLLILATLPGLVGLALLDRSTGNAPLAALCLVPLGPALSAALFALQDRTGAEWLTPASSFWRGYRLNAVDVLRLWVPTLVVLTLITISLANLDGAAVPRGYGGALLAITALVLVWAVNALVIASFFTFRARDVARLAAHYLFKQPRVTLGTVSMLIVASAIVVVTFDVVMAMLGGVWAGFLLHNHRPLVRDVRERFTE</sequence>
<dbReference type="AlphaFoldDB" id="A0A7K3MCN5"/>
<accession>A0A7K3MCN5</accession>
<dbReference type="Proteomes" id="UP000460435">
    <property type="component" value="Unassembled WGS sequence"/>
</dbReference>
<gene>
    <name evidence="2" type="ORF">F7O44_28130</name>
</gene>
<keyword evidence="1" id="KW-0472">Membrane</keyword>
<name>A0A7K3MCN5_9ACTN</name>
<organism evidence="2 3">
    <name type="scientific">Phytoactinopolyspora mesophila</name>
    <dbReference type="NCBI Taxonomy" id="2650750"/>
    <lineage>
        <taxon>Bacteria</taxon>
        <taxon>Bacillati</taxon>
        <taxon>Actinomycetota</taxon>
        <taxon>Actinomycetes</taxon>
        <taxon>Jiangellales</taxon>
        <taxon>Jiangellaceae</taxon>
        <taxon>Phytoactinopolyspora</taxon>
    </lineage>
</organism>
<keyword evidence="1" id="KW-0812">Transmembrane</keyword>
<feature type="transmembrane region" description="Helical" evidence="1">
    <location>
        <begin position="50"/>
        <end position="71"/>
    </location>
</feature>
<feature type="transmembrane region" description="Helical" evidence="1">
    <location>
        <begin position="20"/>
        <end position="43"/>
    </location>
</feature>
<feature type="transmembrane region" description="Helical" evidence="1">
    <location>
        <begin position="100"/>
        <end position="118"/>
    </location>
</feature>
<keyword evidence="3" id="KW-1185">Reference proteome</keyword>
<comment type="caution">
    <text evidence="2">The sequence shown here is derived from an EMBL/GenBank/DDBJ whole genome shotgun (WGS) entry which is preliminary data.</text>
</comment>
<dbReference type="RefSeq" id="WP_162453670.1">
    <property type="nucleotide sequence ID" value="NZ_WLZY01000016.1"/>
</dbReference>
<dbReference type="EMBL" id="WLZY01000016">
    <property type="protein sequence ID" value="NDL60950.1"/>
    <property type="molecule type" value="Genomic_DNA"/>
</dbReference>
<proteinExistence type="predicted"/>
<keyword evidence="1" id="KW-1133">Transmembrane helix</keyword>
<evidence type="ECO:0000313" key="3">
    <source>
        <dbReference type="Proteomes" id="UP000460435"/>
    </source>
</evidence>
<protein>
    <submittedName>
        <fullName evidence="2">DUF624 domain-containing protein</fullName>
    </submittedName>
</protein>
<evidence type="ECO:0000256" key="1">
    <source>
        <dbReference type="SAM" id="Phobius"/>
    </source>
</evidence>